<keyword evidence="2" id="KW-1003">Cell membrane</keyword>
<feature type="transmembrane region" description="Helical" evidence="6">
    <location>
        <begin position="79"/>
        <end position="98"/>
    </location>
</feature>
<evidence type="ECO:0000256" key="5">
    <source>
        <dbReference type="ARBA" id="ARBA00023136"/>
    </source>
</evidence>
<dbReference type="GO" id="GO:0005886">
    <property type="term" value="C:plasma membrane"/>
    <property type="evidence" value="ECO:0007669"/>
    <property type="project" value="UniProtKB-SubCell"/>
</dbReference>
<feature type="transmembrane region" description="Helical" evidence="6">
    <location>
        <begin position="135"/>
        <end position="158"/>
    </location>
</feature>
<comment type="subcellular location">
    <subcellularLocation>
        <location evidence="1">Cell membrane</location>
        <topology evidence="1">Multi-pass membrane protein</topology>
    </subcellularLocation>
</comment>
<evidence type="ECO:0000256" key="3">
    <source>
        <dbReference type="ARBA" id="ARBA00022692"/>
    </source>
</evidence>
<dbReference type="Pfam" id="PF02653">
    <property type="entry name" value="BPD_transp_2"/>
    <property type="match status" value="1"/>
</dbReference>
<sequence length="357" mass="38710">MFYRLSGTYHTSYQADRKLWKIPTDRRLVIALLVLALLAPLYVSPLYLGSYVLPWVIWSAAALSLTLLMGLAGQLHFGFAAVMAIGAYASIHLVRAGVPFELALLLSGLIAAVIGAVFGGAALRVKGLYLVMATLAMQYLVDWVVVNIPAISGGAHATLRTPAVSFLFMPIDSLASRYWLALGWAVLLTVFFMNVKRTSFGRALVAIRDKDFAAAVIGVDPFKTKLMAFFTSSFMGGVTGAILAFCFYRAVTPEQFGFNVSIQLVAMVLVGGLGSVIGSWLGAGFVLLAPIFLTNIISALAASGWVPVSQNFLSHLPLMIYGAMIIGFLLLEPLGLAKIYDNIRKYFLVWPFRHARS</sequence>
<dbReference type="RefSeq" id="WP_126153519.1">
    <property type="nucleotide sequence ID" value="NZ_UZWE01000023.1"/>
</dbReference>
<evidence type="ECO:0000256" key="1">
    <source>
        <dbReference type="ARBA" id="ARBA00004651"/>
    </source>
</evidence>
<proteinExistence type="predicted"/>
<dbReference type="OrthoDB" id="9814461at2"/>
<accession>A0A447IK09</accession>
<dbReference type="PANTHER" id="PTHR30482:SF5">
    <property type="entry name" value="ABC TRANSPORTER PERMEASE PROTEIN"/>
    <property type="match status" value="1"/>
</dbReference>
<keyword evidence="5 6" id="KW-0472">Membrane</keyword>
<dbReference type="GO" id="GO:0015658">
    <property type="term" value="F:branched-chain amino acid transmembrane transporter activity"/>
    <property type="evidence" value="ECO:0007669"/>
    <property type="project" value="InterPro"/>
</dbReference>
<dbReference type="AlphaFoldDB" id="A0A447IK09"/>
<keyword evidence="8" id="KW-1185">Reference proteome</keyword>
<evidence type="ECO:0000313" key="7">
    <source>
        <dbReference type="EMBL" id="VDS07831.1"/>
    </source>
</evidence>
<dbReference type="CDD" id="cd06581">
    <property type="entry name" value="TM_PBP1_LivM_like"/>
    <property type="match status" value="1"/>
</dbReference>
<feature type="transmembrane region" description="Helical" evidence="6">
    <location>
        <begin position="256"/>
        <end position="278"/>
    </location>
</feature>
<name>A0A447IK09_9RHOB</name>
<feature type="transmembrane region" description="Helical" evidence="6">
    <location>
        <begin position="55"/>
        <end position="72"/>
    </location>
</feature>
<feature type="transmembrane region" description="Helical" evidence="6">
    <location>
        <begin position="28"/>
        <end position="49"/>
    </location>
</feature>
<feature type="transmembrane region" description="Helical" evidence="6">
    <location>
        <begin position="285"/>
        <end position="306"/>
    </location>
</feature>
<reference evidence="7 8" key="1">
    <citation type="submission" date="2018-12" db="EMBL/GenBank/DDBJ databases">
        <authorList>
            <person name="Criscuolo A."/>
        </authorList>
    </citation>
    <scope>NUCLEOTIDE SEQUENCE [LARGE SCALE GENOMIC DNA]</scope>
    <source>
        <strain evidence="7">ACIP1116241</strain>
    </source>
</reference>
<evidence type="ECO:0000256" key="2">
    <source>
        <dbReference type="ARBA" id="ARBA00022475"/>
    </source>
</evidence>
<evidence type="ECO:0000313" key="8">
    <source>
        <dbReference type="Proteomes" id="UP000270743"/>
    </source>
</evidence>
<evidence type="ECO:0000256" key="4">
    <source>
        <dbReference type="ARBA" id="ARBA00022989"/>
    </source>
</evidence>
<feature type="transmembrane region" description="Helical" evidence="6">
    <location>
        <begin position="226"/>
        <end position="250"/>
    </location>
</feature>
<protein>
    <submittedName>
        <fullName evidence="7">Leucine/isoleucine/valine transporter permease subunit</fullName>
    </submittedName>
</protein>
<dbReference type="InterPro" id="IPR001851">
    <property type="entry name" value="ABC_transp_permease"/>
</dbReference>
<dbReference type="Proteomes" id="UP000270743">
    <property type="component" value="Unassembled WGS sequence"/>
</dbReference>
<feature type="transmembrane region" description="Helical" evidence="6">
    <location>
        <begin position="104"/>
        <end position="123"/>
    </location>
</feature>
<feature type="transmembrane region" description="Helical" evidence="6">
    <location>
        <begin position="178"/>
        <end position="195"/>
    </location>
</feature>
<dbReference type="PANTHER" id="PTHR30482">
    <property type="entry name" value="HIGH-AFFINITY BRANCHED-CHAIN AMINO ACID TRANSPORT SYSTEM PERMEASE"/>
    <property type="match status" value="1"/>
</dbReference>
<evidence type="ECO:0000256" key="6">
    <source>
        <dbReference type="SAM" id="Phobius"/>
    </source>
</evidence>
<organism evidence="7 8">
    <name type="scientific">Paracoccus haematequi</name>
    <dbReference type="NCBI Taxonomy" id="2491866"/>
    <lineage>
        <taxon>Bacteria</taxon>
        <taxon>Pseudomonadati</taxon>
        <taxon>Pseudomonadota</taxon>
        <taxon>Alphaproteobacteria</taxon>
        <taxon>Rhodobacterales</taxon>
        <taxon>Paracoccaceae</taxon>
        <taxon>Paracoccus</taxon>
    </lineage>
</organism>
<gene>
    <name evidence="7" type="ORF">PARHAE_01009</name>
</gene>
<keyword evidence="4 6" id="KW-1133">Transmembrane helix</keyword>
<feature type="transmembrane region" description="Helical" evidence="6">
    <location>
        <begin position="318"/>
        <end position="337"/>
    </location>
</feature>
<keyword evidence="3 6" id="KW-0812">Transmembrane</keyword>
<dbReference type="EMBL" id="UZWE01000023">
    <property type="protein sequence ID" value="VDS07831.1"/>
    <property type="molecule type" value="Genomic_DNA"/>
</dbReference>
<dbReference type="InterPro" id="IPR043428">
    <property type="entry name" value="LivM-like"/>
</dbReference>